<dbReference type="GO" id="GO:0005886">
    <property type="term" value="C:plasma membrane"/>
    <property type="evidence" value="ECO:0007669"/>
    <property type="project" value="UniProtKB-UniRule"/>
</dbReference>
<dbReference type="GO" id="GO:0009252">
    <property type="term" value="P:peptidoglycan biosynthetic process"/>
    <property type="evidence" value="ECO:0007669"/>
    <property type="project" value="UniProtKB-UniRule"/>
</dbReference>
<organism evidence="8 9">
    <name type="scientific">Candidatus Roizmanbacteria bacterium CG_4_9_14_0_2_um_filter_39_13</name>
    <dbReference type="NCBI Taxonomy" id="1974839"/>
    <lineage>
        <taxon>Bacteria</taxon>
        <taxon>Candidatus Roizmaniibacteriota</taxon>
    </lineage>
</organism>
<comment type="catalytic activity">
    <reaction evidence="7">
        <text>a peptidoglycan chain = a peptidoglycan chain with N-acetyl-1,6-anhydromuramyl-[peptide] at the reducing end + a peptidoglycan chain with N-acetylglucosamine at the non-reducing end.</text>
        <dbReference type="EC" id="4.2.2.29"/>
    </reaction>
</comment>
<dbReference type="Gene3D" id="3.30.1490.480">
    <property type="entry name" value="Endolytic murein transglycosylase"/>
    <property type="match status" value="1"/>
</dbReference>
<protein>
    <recommendedName>
        <fullName evidence="7">Endolytic murein transglycosylase</fullName>
        <ecNumber evidence="7">4.2.2.29</ecNumber>
    </recommendedName>
    <alternativeName>
        <fullName evidence="7">Peptidoglycan lytic transglycosylase</fullName>
    </alternativeName>
    <alternativeName>
        <fullName evidence="7">Peptidoglycan polymerization terminase</fullName>
    </alternativeName>
</protein>
<keyword evidence="5 7" id="KW-0456">Lyase</keyword>
<evidence type="ECO:0000256" key="6">
    <source>
        <dbReference type="ARBA" id="ARBA00023316"/>
    </source>
</evidence>
<dbReference type="GO" id="GO:0008932">
    <property type="term" value="F:lytic endotransglycosylase activity"/>
    <property type="evidence" value="ECO:0007669"/>
    <property type="project" value="UniProtKB-UniRule"/>
</dbReference>
<dbReference type="AlphaFoldDB" id="A0A2M8EXN1"/>
<dbReference type="PANTHER" id="PTHR30518">
    <property type="entry name" value="ENDOLYTIC MUREIN TRANSGLYCOSYLASE"/>
    <property type="match status" value="1"/>
</dbReference>
<name>A0A2M8EXN1_9BACT</name>
<evidence type="ECO:0000313" key="9">
    <source>
        <dbReference type="Proteomes" id="UP000231383"/>
    </source>
</evidence>
<evidence type="ECO:0000256" key="2">
    <source>
        <dbReference type="ARBA" id="ARBA00022692"/>
    </source>
</evidence>
<dbReference type="Proteomes" id="UP000231383">
    <property type="component" value="Unassembled WGS sequence"/>
</dbReference>
<dbReference type="Pfam" id="PF02618">
    <property type="entry name" value="YceG"/>
    <property type="match status" value="1"/>
</dbReference>
<keyword evidence="4 7" id="KW-0472">Membrane</keyword>
<dbReference type="PANTHER" id="PTHR30518:SF2">
    <property type="entry name" value="ENDOLYTIC MUREIN TRANSGLYCOSYLASE"/>
    <property type="match status" value="1"/>
</dbReference>
<dbReference type="NCBIfam" id="TIGR00247">
    <property type="entry name" value="endolytic transglycosylase MltG"/>
    <property type="match status" value="1"/>
</dbReference>
<comment type="function">
    <text evidence="7">Functions as a peptidoglycan terminase that cleaves nascent peptidoglycan strands endolytically to terminate their elongation.</text>
</comment>
<reference evidence="9" key="1">
    <citation type="submission" date="2017-09" db="EMBL/GenBank/DDBJ databases">
        <title>Depth-based differentiation of microbial function through sediment-hosted aquifers and enrichment of novel symbionts in the deep terrestrial subsurface.</title>
        <authorList>
            <person name="Probst A.J."/>
            <person name="Ladd B."/>
            <person name="Jarett J.K."/>
            <person name="Geller-Mcgrath D.E."/>
            <person name="Sieber C.M.K."/>
            <person name="Emerson J.B."/>
            <person name="Anantharaman K."/>
            <person name="Thomas B.C."/>
            <person name="Malmstrom R."/>
            <person name="Stieglmeier M."/>
            <person name="Klingl A."/>
            <person name="Woyke T."/>
            <person name="Ryan C.M."/>
            <person name="Banfield J.F."/>
        </authorList>
    </citation>
    <scope>NUCLEOTIDE SEQUENCE [LARGE SCALE GENOMIC DNA]</scope>
</reference>
<evidence type="ECO:0000256" key="5">
    <source>
        <dbReference type="ARBA" id="ARBA00023239"/>
    </source>
</evidence>
<comment type="caution">
    <text evidence="8">The sequence shown here is derived from an EMBL/GenBank/DDBJ whole genome shotgun (WGS) entry which is preliminary data.</text>
</comment>
<evidence type="ECO:0000256" key="1">
    <source>
        <dbReference type="ARBA" id="ARBA00022475"/>
    </source>
</evidence>
<evidence type="ECO:0000256" key="3">
    <source>
        <dbReference type="ARBA" id="ARBA00022989"/>
    </source>
</evidence>
<sequence length="320" mass="36367">MKKLMILVILFLCVGLVGLLLFREGTLPVNKSSEESIVYVVDPGENLDSIINNLSKADLIRNRVAFYLVVKQLGIERKIQAGDFRLSPSMNAYEIADGLTHGSIDLWVTVPEGLRKEEIAEIMSKSFDVSETEFNMLAKEGYLFPDTYLIPRSATTQEIIDIMQANYESKYTSDIAQAAKNNDLSEQEVLILASIVEKETLFDSDRSGVANVLLRRFRENYPLEVDVTIQYALGYQKDENRWWKSNITYDDLEVDSPYNNYKNIGLPPTPISNPGIASIRAVAEATENTPYKYYLADKEGHVHFGKTFEDHQQNIVKYLR</sequence>
<keyword evidence="2 7" id="KW-0812">Transmembrane</keyword>
<gene>
    <name evidence="7" type="primary">mltG</name>
    <name evidence="8" type="ORF">CO051_04840</name>
</gene>
<evidence type="ECO:0000256" key="7">
    <source>
        <dbReference type="HAMAP-Rule" id="MF_02065"/>
    </source>
</evidence>
<keyword evidence="3 7" id="KW-1133">Transmembrane helix</keyword>
<evidence type="ECO:0000256" key="4">
    <source>
        <dbReference type="ARBA" id="ARBA00023136"/>
    </source>
</evidence>
<dbReference type="EC" id="4.2.2.29" evidence="7"/>
<dbReference type="InterPro" id="IPR003770">
    <property type="entry name" value="MLTG-like"/>
</dbReference>
<dbReference type="EMBL" id="PFSC01000125">
    <property type="protein sequence ID" value="PJC30820.1"/>
    <property type="molecule type" value="Genomic_DNA"/>
</dbReference>
<keyword evidence="1 7" id="KW-1003">Cell membrane</keyword>
<evidence type="ECO:0000313" key="8">
    <source>
        <dbReference type="EMBL" id="PJC30820.1"/>
    </source>
</evidence>
<dbReference type="GO" id="GO:0071555">
    <property type="term" value="P:cell wall organization"/>
    <property type="evidence" value="ECO:0007669"/>
    <property type="project" value="UniProtKB-KW"/>
</dbReference>
<dbReference type="HAMAP" id="MF_02065">
    <property type="entry name" value="MltG"/>
    <property type="match status" value="1"/>
</dbReference>
<keyword evidence="6 7" id="KW-0961">Cell wall biogenesis/degradation</keyword>
<proteinExistence type="inferred from homology"/>
<accession>A0A2M8EXN1</accession>
<comment type="similarity">
    <text evidence="7">Belongs to the transglycosylase MltG family.</text>
</comment>
<feature type="site" description="Important for catalytic activity" evidence="7">
    <location>
        <position position="199"/>
    </location>
</feature>